<dbReference type="GO" id="GO:0005507">
    <property type="term" value="F:copper ion binding"/>
    <property type="evidence" value="ECO:0007669"/>
    <property type="project" value="TreeGrafter"/>
</dbReference>
<dbReference type="EMBL" id="JABAHY010000003">
    <property type="protein sequence ID" value="NLS09462.1"/>
    <property type="molecule type" value="Genomic_DNA"/>
</dbReference>
<gene>
    <name evidence="2" type="ORF">HGQ17_05450</name>
</gene>
<evidence type="ECO:0000313" key="3">
    <source>
        <dbReference type="Proteomes" id="UP000523139"/>
    </source>
</evidence>
<dbReference type="AlphaFoldDB" id="A0A7X8TIM7"/>
<sequence>MSQSEYVAVQTTVASQQEAETLASAILEARLAACIQVSEVRSYYRWDGVQNDAEQLLTCKTTSACVPGLKELIDDQHPYEEPELIVLPILDGSSGYLNWVSTETS</sequence>
<protein>
    <submittedName>
        <fullName evidence="2">Divalent-cation tolerance protein CutA</fullName>
    </submittedName>
</protein>
<dbReference type="PANTHER" id="PTHR23419:SF8">
    <property type="entry name" value="FI09726P"/>
    <property type="match status" value="1"/>
</dbReference>
<dbReference type="GO" id="GO:0010038">
    <property type="term" value="P:response to metal ion"/>
    <property type="evidence" value="ECO:0007669"/>
    <property type="project" value="InterPro"/>
</dbReference>
<dbReference type="InterPro" id="IPR015867">
    <property type="entry name" value="N-reg_PII/ATP_PRibTrfase_C"/>
</dbReference>
<dbReference type="PANTHER" id="PTHR23419">
    <property type="entry name" value="DIVALENT CATION TOLERANCE CUTA-RELATED"/>
    <property type="match status" value="1"/>
</dbReference>
<evidence type="ECO:0000313" key="2">
    <source>
        <dbReference type="EMBL" id="NLS09462.1"/>
    </source>
</evidence>
<organism evidence="2 3">
    <name type="scientific">Nesterenkonia sedimenti</name>
    <dbReference type="NCBI Taxonomy" id="1463632"/>
    <lineage>
        <taxon>Bacteria</taxon>
        <taxon>Bacillati</taxon>
        <taxon>Actinomycetota</taxon>
        <taxon>Actinomycetes</taxon>
        <taxon>Micrococcales</taxon>
        <taxon>Micrococcaceae</taxon>
        <taxon>Nesterenkonia</taxon>
    </lineage>
</organism>
<evidence type="ECO:0000256" key="1">
    <source>
        <dbReference type="ARBA" id="ARBA00010169"/>
    </source>
</evidence>
<keyword evidence="3" id="KW-1185">Reference proteome</keyword>
<comment type="similarity">
    <text evidence="1">Belongs to the CutA family.</text>
</comment>
<dbReference type="Pfam" id="PF03091">
    <property type="entry name" value="CutA1"/>
    <property type="match status" value="1"/>
</dbReference>
<proteinExistence type="inferred from homology"/>
<dbReference type="InterPro" id="IPR011322">
    <property type="entry name" value="N-reg_PII-like_a/b"/>
</dbReference>
<dbReference type="SUPFAM" id="SSF54913">
    <property type="entry name" value="GlnB-like"/>
    <property type="match status" value="1"/>
</dbReference>
<accession>A0A7X8TIM7</accession>
<dbReference type="RefSeq" id="WP_168886955.1">
    <property type="nucleotide sequence ID" value="NZ_JABAHY010000003.1"/>
</dbReference>
<reference evidence="2 3" key="1">
    <citation type="submission" date="2020-04" db="EMBL/GenBank/DDBJ databases">
        <title>Nesterenkonia sp. nov., isolated from marine sediment.</title>
        <authorList>
            <person name="Zhang G."/>
        </authorList>
    </citation>
    <scope>NUCLEOTIDE SEQUENCE [LARGE SCALE GENOMIC DNA]</scope>
    <source>
        <strain evidence="2 3">MY13</strain>
    </source>
</reference>
<name>A0A7X8TIM7_9MICC</name>
<dbReference type="Proteomes" id="UP000523139">
    <property type="component" value="Unassembled WGS sequence"/>
</dbReference>
<dbReference type="Gene3D" id="3.30.70.120">
    <property type="match status" value="1"/>
</dbReference>
<dbReference type="InterPro" id="IPR004323">
    <property type="entry name" value="Ion_tolerance_CutA"/>
</dbReference>
<comment type="caution">
    <text evidence="2">The sequence shown here is derived from an EMBL/GenBank/DDBJ whole genome shotgun (WGS) entry which is preliminary data.</text>
</comment>